<evidence type="ECO:0000313" key="15">
    <source>
        <dbReference type="Proteomes" id="UP001107558"/>
    </source>
</evidence>
<dbReference type="Gene3D" id="6.10.140.2220">
    <property type="match status" value="1"/>
</dbReference>
<comment type="function">
    <text evidence="7">Protein-lysine N-methyltransferase. Monomethylates PRMT5, modulating its transcriptional activity. May also act as a histone methyltransferase. Plays a critical role in cardiac development. Acts as a key epigenetic regulator of gene expression during cardiac development via its dual activities as a methyltransferase and negative regulator of HDAC1.</text>
</comment>
<protein>
    <recommendedName>
        <fullName evidence="8">Protein-lysine N-methyltransferase SMYD4</fullName>
    </recommendedName>
    <alternativeName>
        <fullName evidence="9">SET and MYND domain-containing protein 4</fullName>
    </alternativeName>
</protein>
<dbReference type="GO" id="GO:0005737">
    <property type="term" value="C:cytoplasm"/>
    <property type="evidence" value="ECO:0007669"/>
    <property type="project" value="TreeGrafter"/>
</dbReference>
<gene>
    <name evidence="14" type="ORF">PVAND_003982</name>
</gene>
<keyword evidence="1" id="KW-0489">Methyltransferase</keyword>
<dbReference type="SUPFAM" id="SSF48452">
    <property type="entry name" value="TPR-like"/>
    <property type="match status" value="1"/>
</dbReference>
<keyword evidence="15" id="KW-1185">Reference proteome</keyword>
<dbReference type="InterPro" id="IPR001214">
    <property type="entry name" value="SET_dom"/>
</dbReference>
<dbReference type="PROSITE" id="PS50280">
    <property type="entry name" value="SET"/>
    <property type="match status" value="1"/>
</dbReference>
<evidence type="ECO:0000313" key="14">
    <source>
        <dbReference type="EMBL" id="KAG5673986.1"/>
    </source>
</evidence>
<evidence type="ECO:0000259" key="12">
    <source>
        <dbReference type="PROSITE" id="PS50280"/>
    </source>
</evidence>
<evidence type="ECO:0000259" key="13">
    <source>
        <dbReference type="PROSITE" id="PS50865"/>
    </source>
</evidence>
<dbReference type="PROSITE" id="PS50865">
    <property type="entry name" value="ZF_MYND_2"/>
    <property type="match status" value="1"/>
</dbReference>
<evidence type="ECO:0000256" key="3">
    <source>
        <dbReference type="ARBA" id="ARBA00022691"/>
    </source>
</evidence>
<dbReference type="InterPro" id="IPR044421">
    <property type="entry name" value="SMYD4_SET"/>
</dbReference>
<dbReference type="PANTHER" id="PTHR46165:SF7">
    <property type="entry name" value="SET AND MYND DOMAIN-CONTAINING PROTEIN 4"/>
    <property type="match status" value="1"/>
</dbReference>
<keyword evidence="4" id="KW-0479">Metal-binding</keyword>
<dbReference type="GO" id="GO:0042826">
    <property type="term" value="F:histone deacetylase binding"/>
    <property type="evidence" value="ECO:0007669"/>
    <property type="project" value="TreeGrafter"/>
</dbReference>
<feature type="domain" description="MYND-type" evidence="13">
    <location>
        <begin position="292"/>
        <end position="331"/>
    </location>
</feature>
<keyword evidence="3" id="KW-0949">S-adenosyl-L-methionine</keyword>
<dbReference type="Gene3D" id="1.10.220.160">
    <property type="match status" value="1"/>
</dbReference>
<dbReference type="SUPFAM" id="SSF144232">
    <property type="entry name" value="HIT/MYND zinc finger-like"/>
    <property type="match status" value="1"/>
</dbReference>
<dbReference type="Gene3D" id="2.170.270.10">
    <property type="entry name" value="SET domain"/>
    <property type="match status" value="1"/>
</dbReference>
<dbReference type="OrthoDB" id="1028014at2759"/>
<accession>A0A9J6BW94</accession>
<name>A0A9J6BW94_POLVA</name>
<evidence type="ECO:0000256" key="11">
    <source>
        <dbReference type="PROSITE-ProRule" id="PRU00339"/>
    </source>
</evidence>
<evidence type="ECO:0000256" key="1">
    <source>
        <dbReference type="ARBA" id="ARBA00022603"/>
    </source>
</evidence>
<sequence length="671" mass="78313">MDGFKSGFFLNLYQNTRNALKSDELQTFSGLNNNIERMKFVHNVSMIEKKLNLKRHDREQTHRTNNDEIYFYKDLNCALEMKKIGNKFFQNQQWNEALNFYNKSYIMIPSDSQKDVAILFANRSAVLYHLENYDAALKEIERAIACSYPKEMMYKLKERKARCFLAKKDLKEALKAFKEDIQALDDAIIPVDNKLKLERDAQIMIKMIEKNLAIEEKMSSKIKAKEQTNKNDENLNKDNNEERFVSNSLGFDYSEEEGRYAIAAQDIKLGTYLVQEKPHASSLLQNYSQTHCQFCFKRINVPIACSNCADVIYCSENCRDNSWKTFHRFECGIIQHLWSSGASITCQMALRAISQKPLNYFVNLREELIELKSNIDYSKIDTLSNDDYRRIFVLVTHEKERTFEDVFHRMMMANFLLHCLKMCDYFEDDETEENFFYIGSLIYHNLQVMQYNAHEISELQYKGKNDTGSSVFIGGGIYPTVAFFNHSCDPGIVRYYTGNTMMVRAIKHIPKGSIVAENYGPIFTQTPKDERQSQLLKQYHFKCMCVPCMQNWPTFKDMEDTFLRFRCDGKNKTCPSVIQVPLDVNEFMIKCTECGEFTNIMKGLKSVQDTDMLFKTATRLHESGDTKNALSKYLECLQILLQSLVPPFRSFHLTQQGIKRCIMEFGNKVYL</sequence>
<dbReference type="GO" id="GO:0008757">
    <property type="term" value="F:S-adenosylmethionine-dependent methyltransferase activity"/>
    <property type="evidence" value="ECO:0007669"/>
    <property type="project" value="UniProtKB-ARBA"/>
</dbReference>
<dbReference type="PANTHER" id="PTHR46165">
    <property type="entry name" value="SET AND MYND DOMAIN-CONTAINING PROTEIN 4"/>
    <property type="match status" value="1"/>
</dbReference>
<dbReference type="EMBL" id="JADBJN010000003">
    <property type="protein sequence ID" value="KAG5673986.1"/>
    <property type="molecule type" value="Genomic_DNA"/>
</dbReference>
<dbReference type="Proteomes" id="UP001107558">
    <property type="component" value="Chromosome 3"/>
</dbReference>
<dbReference type="InterPro" id="IPR011990">
    <property type="entry name" value="TPR-like_helical_dom_sf"/>
</dbReference>
<keyword evidence="6" id="KW-0862">Zinc</keyword>
<reference evidence="14" key="1">
    <citation type="submission" date="2021-03" db="EMBL/GenBank/DDBJ databases">
        <title>Chromosome level genome of the anhydrobiotic midge Polypedilum vanderplanki.</title>
        <authorList>
            <person name="Yoshida Y."/>
            <person name="Kikawada T."/>
            <person name="Gusev O."/>
        </authorList>
    </citation>
    <scope>NUCLEOTIDE SEQUENCE</scope>
    <source>
        <strain evidence="14">NIAS01</strain>
        <tissue evidence="14">Whole body or cell culture</tissue>
    </source>
</reference>
<dbReference type="InterPro" id="IPR046341">
    <property type="entry name" value="SET_dom_sf"/>
</dbReference>
<keyword evidence="11" id="KW-0802">TPR repeat</keyword>
<organism evidence="14 15">
    <name type="scientific">Polypedilum vanderplanki</name>
    <name type="common">Sleeping chironomid midge</name>
    <dbReference type="NCBI Taxonomy" id="319348"/>
    <lineage>
        <taxon>Eukaryota</taxon>
        <taxon>Metazoa</taxon>
        <taxon>Ecdysozoa</taxon>
        <taxon>Arthropoda</taxon>
        <taxon>Hexapoda</taxon>
        <taxon>Insecta</taxon>
        <taxon>Pterygota</taxon>
        <taxon>Neoptera</taxon>
        <taxon>Endopterygota</taxon>
        <taxon>Diptera</taxon>
        <taxon>Nematocera</taxon>
        <taxon>Chironomoidea</taxon>
        <taxon>Chironomidae</taxon>
        <taxon>Chironominae</taxon>
        <taxon>Polypedilum</taxon>
        <taxon>Polypedilum</taxon>
    </lineage>
</organism>
<feature type="repeat" description="TPR" evidence="11">
    <location>
        <begin position="78"/>
        <end position="111"/>
    </location>
</feature>
<dbReference type="Gene3D" id="1.25.40.10">
    <property type="entry name" value="Tetratricopeptide repeat domain"/>
    <property type="match status" value="1"/>
</dbReference>
<evidence type="ECO:0000256" key="4">
    <source>
        <dbReference type="ARBA" id="ARBA00022723"/>
    </source>
</evidence>
<keyword evidence="5 10" id="KW-0863">Zinc-finger</keyword>
<keyword evidence="2" id="KW-0808">Transferase</keyword>
<dbReference type="PROSITE" id="PS50005">
    <property type="entry name" value="TPR"/>
    <property type="match status" value="1"/>
</dbReference>
<evidence type="ECO:0000256" key="8">
    <source>
        <dbReference type="ARBA" id="ARBA00093635"/>
    </source>
</evidence>
<evidence type="ECO:0000256" key="7">
    <source>
        <dbReference type="ARBA" id="ARBA00093423"/>
    </source>
</evidence>
<dbReference type="SMART" id="SM00028">
    <property type="entry name" value="TPR"/>
    <property type="match status" value="3"/>
</dbReference>
<feature type="domain" description="SET" evidence="12">
    <location>
        <begin position="247"/>
        <end position="520"/>
    </location>
</feature>
<evidence type="ECO:0000256" key="6">
    <source>
        <dbReference type="ARBA" id="ARBA00022833"/>
    </source>
</evidence>
<dbReference type="Pfam" id="PF01753">
    <property type="entry name" value="zf-MYND"/>
    <property type="match status" value="1"/>
</dbReference>
<dbReference type="GO" id="GO:0008270">
    <property type="term" value="F:zinc ion binding"/>
    <property type="evidence" value="ECO:0007669"/>
    <property type="project" value="UniProtKB-KW"/>
</dbReference>
<dbReference type="CDD" id="cd10536">
    <property type="entry name" value="SET_SMYD4"/>
    <property type="match status" value="1"/>
</dbReference>
<dbReference type="GO" id="GO:0032259">
    <property type="term" value="P:methylation"/>
    <property type="evidence" value="ECO:0007669"/>
    <property type="project" value="UniProtKB-KW"/>
</dbReference>
<dbReference type="GO" id="GO:0042051">
    <property type="term" value="P:compound eye photoreceptor development"/>
    <property type="evidence" value="ECO:0007669"/>
    <property type="project" value="TreeGrafter"/>
</dbReference>
<evidence type="ECO:0000256" key="2">
    <source>
        <dbReference type="ARBA" id="ARBA00022679"/>
    </source>
</evidence>
<evidence type="ECO:0000256" key="9">
    <source>
        <dbReference type="ARBA" id="ARBA00093680"/>
    </source>
</evidence>
<evidence type="ECO:0000256" key="10">
    <source>
        <dbReference type="PROSITE-ProRule" id="PRU00134"/>
    </source>
</evidence>
<dbReference type="GO" id="GO:0005634">
    <property type="term" value="C:nucleus"/>
    <property type="evidence" value="ECO:0007669"/>
    <property type="project" value="TreeGrafter"/>
</dbReference>
<evidence type="ECO:0000256" key="5">
    <source>
        <dbReference type="ARBA" id="ARBA00022771"/>
    </source>
</evidence>
<comment type="caution">
    <text evidence="14">The sequence shown here is derived from an EMBL/GenBank/DDBJ whole genome shotgun (WGS) entry which is preliminary data.</text>
</comment>
<dbReference type="InterPro" id="IPR002893">
    <property type="entry name" value="Znf_MYND"/>
</dbReference>
<dbReference type="AlphaFoldDB" id="A0A9J6BW94"/>
<dbReference type="SUPFAM" id="SSF82199">
    <property type="entry name" value="SET domain"/>
    <property type="match status" value="1"/>
</dbReference>
<dbReference type="GO" id="GO:0008276">
    <property type="term" value="F:protein methyltransferase activity"/>
    <property type="evidence" value="ECO:0007669"/>
    <property type="project" value="UniProtKB-ARBA"/>
</dbReference>
<dbReference type="GO" id="GO:0008170">
    <property type="term" value="F:N-methyltransferase activity"/>
    <property type="evidence" value="ECO:0007669"/>
    <property type="project" value="UniProtKB-ARBA"/>
</dbReference>
<dbReference type="InterPro" id="IPR052097">
    <property type="entry name" value="SET-MYND_domain_protein"/>
</dbReference>
<dbReference type="InterPro" id="IPR019734">
    <property type="entry name" value="TPR_rpt"/>
</dbReference>
<proteinExistence type="predicted"/>